<dbReference type="RefSeq" id="XP_022626751.1">
    <property type="nucleotide sequence ID" value="XM_022774678.1"/>
</dbReference>
<keyword evidence="2" id="KW-1185">Reference proteome</keyword>
<dbReference type="Proteomes" id="UP000054304">
    <property type="component" value="Unassembled WGS sequence"/>
</dbReference>
<reference evidence="1 2" key="1">
    <citation type="submission" date="2014-12" db="EMBL/GenBank/DDBJ databases">
        <authorList>
            <person name="Neuveglise Cecile"/>
        </authorList>
    </citation>
    <scope>NUCLEOTIDE SEQUENCE [LARGE SCALE GENOMIC DNA]</scope>
    <source>
        <strain evidence="1 2">CBS 12615</strain>
    </source>
</reference>
<dbReference type="GeneID" id="34683904"/>
<organism evidence="1 2">
    <name type="scientific">Lachancea lanzarotensis</name>
    <dbReference type="NCBI Taxonomy" id="1245769"/>
    <lineage>
        <taxon>Eukaryota</taxon>
        <taxon>Fungi</taxon>
        <taxon>Dikarya</taxon>
        <taxon>Ascomycota</taxon>
        <taxon>Saccharomycotina</taxon>
        <taxon>Saccharomycetes</taxon>
        <taxon>Saccharomycetales</taxon>
        <taxon>Saccharomycetaceae</taxon>
        <taxon>Lachancea</taxon>
    </lineage>
</organism>
<sequence>MTSSKKQPQNSGDRTWSVVNFDRNGASQRSDGVSIQTVLEEGLCDDVLSTASSDESDSLIAPSNDAVATGYGFSTLIEQKEDLAKTLSHDPVLSSSLAPENTTVCSRAGRGLAQLNPWQIVLLTSSTTFLITCTLQALLNNPSPTLVNDVATAPYFTNHGATYRNVDFVLPPGAISEGAGKFIVDFENRIAHPIVPEVTYWESAKSHIGGKSRAFLSHVKELDKYKLLNVKNKVQHANIALLSAVNRSFSSCSMKFRSAADQLSYYKQAIGLETKDQFSRLEKKLEKAWQDQVSGHLFPLRDKITSYVTKTRSSLSKGGPLVLRCRSTFFELATGIDQFRDRTGSVIVDKWDNTMAMLRFKANDTQN</sequence>
<accession>A0A0C7N1U6</accession>
<gene>
    <name evidence="1" type="ORF">LALA0_S01e12552g</name>
</gene>
<evidence type="ECO:0000313" key="1">
    <source>
        <dbReference type="EMBL" id="CEP60509.1"/>
    </source>
</evidence>
<evidence type="ECO:0000313" key="2">
    <source>
        <dbReference type="Proteomes" id="UP000054304"/>
    </source>
</evidence>
<dbReference type="HOGENOM" id="CLU_754532_0_0_1"/>
<proteinExistence type="predicted"/>
<protein>
    <submittedName>
        <fullName evidence="1">LALA0S01e12552g1_1</fullName>
    </submittedName>
</protein>
<name>A0A0C7N1U6_9SACH</name>
<dbReference type="AlphaFoldDB" id="A0A0C7N1U6"/>
<dbReference type="OrthoDB" id="4034014at2759"/>
<dbReference type="EMBL" id="LN736360">
    <property type="protein sequence ID" value="CEP60509.1"/>
    <property type="molecule type" value="Genomic_DNA"/>
</dbReference>